<comment type="caution">
    <text evidence="3">The sequence shown here is derived from an EMBL/GenBank/DDBJ whole genome shotgun (WGS) entry which is preliminary data.</text>
</comment>
<dbReference type="EMBL" id="JANCLU010000016">
    <property type="protein sequence ID" value="MCP8940032.1"/>
    <property type="molecule type" value="Genomic_DNA"/>
</dbReference>
<dbReference type="Pfam" id="PF02615">
    <property type="entry name" value="Ldh_2"/>
    <property type="match status" value="1"/>
</dbReference>
<proteinExistence type="inferred from homology"/>
<dbReference type="PANTHER" id="PTHR11091:SF0">
    <property type="entry name" value="MALATE DEHYDROGENASE"/>
    <property type="match status" value="1"/>
</dbReference>
<evidence type="ECO:0000256" key="1">
    <source>
        <dbReference type="ARBA" id="ARBA00006056"/>
    </source>
</evidence>
<dbReference type="InterPro" id="IPR043143">
    <property type="entry name" value="Mal/L-sulf/L-lact_DH-like_NADP"/>
</dbReference>
<dbReference type="NCBIfam" id="NF007504">
    <property type="entry name" value="PRK10098.1"/>
    <property type="match status" value="1"/>
</dbReference>
<evidence type="ECO:0000313" key="4">
    <source>
        <dbReference type="Proteomes" id="UP001205890"/>
    </source>
</evidence>
<dbReference type="Gene3D" id="1.10.1530.10">
    <property type="match status" value="1"/>
</dbReference>
<name>A0ABT1LEW3_9HYPH</name>
<reference evidence="3 4" key="1">
    <citation type="submission" date="2022-07" db="EMBL/GenBank/DDBJ databases">
        <authorList>
            <person name="Li W.-J."/>
            <person name="Deng Q.-Q."/>
        </authorList>
    </citation>
    <scope>NUCLEOTIDE SEQUENCE [LARGE SCALE GENOMIC DNA]</scope>
    <source>
        <strain evidence="3 4">SYSU M60028</strain>
    </source>
</reference>
<keyword evidence="4" id="KW-1185">Reference proteome</keyword>
<organism evidence="3 4">
    <name type="scientific">Alsobacter ponti</name>
    <dbReference type="NCBI Taxonomy" id="2962936"/>
    <lineage>
        <taxon>Bacteria</taxon>
        <taxon>Pseudomonadati</taxon>
        <taxon>Pseudomonadota</taxon>
        <taxon>Alphaproteobacteria</taxon>
        <taxon>Hyphomicrobiales</taxon>
        <taxon>Alsobacteraceae</taxon>
        <taxon>Alsobacter</taxon>
    </lineage>
</organism>
<comment type="similarity">
    <text evidence="1">Belongs to the LDH2/MDH2 oxidoreductase family.</text>
</comment>
<protein>
    <submittedName>
        <fullName evidence="3">Malate/lactate/ureidoglycolate dehydrogenase</fullName>
    </submittedName>
</protein>
<gene>
    <name evidence="3" type="ORF">NK718_16010</name>
</gene>
<accession>A0ABT1LEW3</accession>
<dbReference type="InterPro" id="IPR043144">
    <property type="entry name" value="Mal/L-sulf/L-lact_DH-like_ah"/>
</dbReference>
<evidence type="ECO:0000313" key="3">
    <source>
        <dbReference type="EMBL" id="MCP8940032.1"/>
    </source>
</evidence>
<dbReference type="Gene3D" id="3.30.1370.60">
    <property type="entry name" value="Hypothetical oxidoreductase yiak, domain 2"/>
    <property type="match status" value="1"/>
</dbReference>
<dbReference type="InterPro" id="IPR036111">
    <property type="entry name" value="Mal/L-sulfo/L-lacto_DH-like_sf"/>
</dbReference>
<dbReference type="Proteomes" id="UP001205890">
    <property type="component" value="Unassembled WGS sequence"/>
</dbReference>
<evidence type="ECO:0000256" key="2">
    <source>
        <dbReference type="ARBA" id="ARBA00023002"/>
    </source>
</evidence>
<dbReference type="PANTHER" id="PTHR11091">
    <property type="entry name" value="OXIDOREDUCTASE-RELATED"/>
    <property type="match status" value="1"/>
</dbReference>
<keyword evidence="2" id="KW-0560">Oxidoreductase</keyword>
<dbReference type="RefSeq" id="WP_254744302.1">
    <property type="nucleotide sequence ID" value="NZ_JANCLU010000016.1"/>
</dbReference>
<dbReference type="InterPro" id="IPR003767">
    <property type="entry name" value="Malate/L-lactate_DH-like"/>
</dbReference>
<dbReference type="SUPFAM" id="SSF89733">
    <property type="entry name" value="L-sulfolactate dehydrogenase-like"/>
    <property type="match status" value="1"/>
</dbReference>
<sequence length="352" mass="36845">MTEPRLRAVVEAIFAAAGSQPRECALAADHLVEANLRGHDSHGVGMIPAYIENIGLGELKLNTGPEIVLDNGSLLVCDGRLGLGQTVAHDAIDLAIARAKQGGSCILALRNSHHIGRIGHWAEQCAAQGLVSIHLVNVNSDPVVAPYGGRAARLVTNPFCAGIPRQGEPPIIVDFATSKLAMGKVRVAFNKGVDLPDGVLLDRHGEPTNDPGVMFAGEKGGAILPFGDHKGWGLALACELIAGALTGGGTQSGPRKSAAIINNMVSIVLSPEHMGTADRFHPEMEAFIEWAKSPPPGRDATVLVAGEPELAYRAERLARGIPVDAATWEQILLAGETVGCRRDTLAELAGQA</sequence>